<dbReference type="STRING" id="1798664.A3C93_03515"/>
<sequence length="73" mass="8020">MLAFMKVFRAFLILVVVALGSFAVYWSIVTVANAMPSASELIGQEFNRLDAACARNGEGSKECLYLDSFGRPR</sequence>
<comment type="caution">
    <text evidence="1">The sequence shown here is derived from an EMBL/GenBank/DDBJ whole genome shotgun (WGS) entry which is preliminary data.</text>
</comment>
<proteinExistence type="predicted"/>
<accession>A0A1G2DFN6</accession>
<dbReference type="EMBL" id="MHLO01000020">
    <property type="protein sequence ID" value="OGZ12353.1"/>
    <property type="molecule type" value="Genomic_DNA"/>
</dbReference>
<evidence type="ECO:0000313" key="1">
    <source>
        <dbReference type="EMBL" id="OGZ12353.1"/>
    </source>
</evidence>
<name>A0A1G2DFN6_9BACT</name>
<organism evidence="1 2">
    <name type="scientific">Candidatus Lloydbacteria bacterium RIFCSPHIGHO2_02_FULL_54_17</name>
    <dbReference type="NCBI Taxonomy" id="1798664"/>
    <lineage>
        <taxon>Bacteria</taxon>
        <taxon>Candidatus Lloydiibacteriota</taxon>
    </lineage>
</organism>
<protein>
    <submittedName>
        <fullName evidence="1">Uncharacterized protein</fullName>
    </submittedName>
</protein>
<dbReference type="AlphaFoldDB" id="A0A1G2DFN6"/>
<evidence type="ECO:0000313" key="2">
    <source>
        <dbReference type="Proteomes" id="UP000178636"/>
    </source>
</evidence>
<dbReference type="Proteomes" id="UP000178636">
    <property type="component" value="Unassembled WGS sequence"/>
</dbReference>
<reference evidence="1 2" key="1">
    <citation type="journal article" date="2016" name="Nat. Commun.">
        <title>Thousands of microbial genomes shed light on interconnected biogeochemical processes in an aquifer system.</title>
        <authorList>
            <person name="Anantharaman K."/>
            <person name="Brown C.T."/>
            <person name="Hug L.A."/>
            <person name="Sharon I."/>
            <person name="Castelle C.J."/>
            <person name="Probst A.J."/>
            <person name="Thomas B.C."/>
            <person name="Singh A."/>
            <person name="Wilkins M.J."/>
            <person name="Karaoz U."/>
            <person name="Brodie E.L."/>
            <person name="Williams K.H."/>
            <person name="Hubbard S.S."/>
            <person name="Banfield J.F."/>
        </authorList>
    </citation>
    <scope>NUCLEOTIDE SEQUENCE [LARGE SCALE GENOMIC DNA]</scope>
</reference>
<gene>
    <name evidence="1" type="ORF">A3C93_03515</name>
</gene>